<evidence type="ECO:0000313" key="2">
    <source>
        <dbReference type="EMBL" id="GAA0978597.1"/>
    </source>
</evidence>
<accession>A0ABP4CQT8</accession>
<organism evidence="2 3">
    <name type="scientific">Streptomyces rhizosphaericus</name>
    <dbReference type="NCBI Taxonomy" id="114699"/>
    <lineage>
        <taxon>Bacteria</taxon>
        <taxon>Bacillati</taxon>
        <taxon>Actinomycetota</taxon>
        <taxon>Actinomycetes</taxon>
        <taxon>Kitasatosporales</taxon>
        <taxon>Streptomycetaceae</taxon>
        <taxon>Streptomyces</taxon>
        <taxon>Streptomyces violaceusniger group</taxon>
    </lineage>
</organism>
<gene>
    <name evidence="2" type="ORF">GCM10009576_032540</name>
</gene>
<comment type="caution">
    <text evidence="2">The sequence shown here is derived from an EMBL/GenBank/DDBJ whole genome shotgun (WGS) entry which is preliminary data.</text>
</comment>
<dbReference type="Proteomes" id="UP001500033">
    <property type="component" value="Unassembled WGS sequence"/>
</dbReference>
<feature type="region of interest" description="Disordered" evidence="1">
    <location>
        <begin position="1"/>
        <end position="24"/>
    </location>
</feature>
<sequence>MTDDGRIDRATGRGADWGGKDAETGRRCGCAQEVATIHTSIVRCAPGQPDFGGVHTEPVGDEREHINVAC</sequence>
<name>A0ABP4CQT8_9ACTN</name>
<reference evidence="3" key="1">
    <citation type="journal article" date="2019" name="Int. J. Syst. Evol. Microbiol.">
        <title>The Global Catalogue of Microorganisms (GCM) 10K type strain sequencing project: providing services to taxonomists for standard genome sequencing and annotation.</title>
        <authorList>
            <consortium name="The Broad Institute Genomics Platform"/>
            <consortium name="The Broad Institute Genome Sequencing Center for Infectious Disease"/>
            <person name="Wu L."/>
            <person name="Ma J."/>
        </authorList>
    </citation>
    <scope>NUCLEOTIDE SEQUENCE [LARGE SCALE GENOMIC DNA]</scope>
    <source>
        <strain evidence="3">JCM 11445</strain>
    </source>
</reference>
<keyword evidence="3" id="KW-1185">Reference proteome</keyword>
<evidence type="ECO:0000313" key="3">
    <source>
        <dbReference type="Proteomes" id="UP001500033"/>
    </source>
</evidence>
<protein>
    <submittedName>
        <fullName evidence="2">Uncharacterized protein</fullName>
    </submittedName>
</protein>
<evidence type="ECO:0000256" key="1">
    <source>
        <dbReference type="SAM" id="MobiDB-lite"/>
    </source>
</evidence>
<feature type="compositionally biased region" description="Basic and acidic residues" evidence="1">
    <location>
        <begin position="1"/>
        <end position="11"/>
    </location>
</feature>
<proteinExistence type="predicted"/>
<dbReference type="EMBL" id="BAAAIE010000017">
    <property type="protein sequence ID" value="GAA0978597.1"/>
    <property type="molecule type" value="Genomic_DNA"/>
</dbReference>